<dbReference type="EMBL" id="LLXI01001042">
    <property type="protein sequence ID" value="PKY51547.1"/>
    <property type="molecule type" value="Genomic_DNA"/>
</dbReference>
<protein>
    <submittedName>
        <fullName evidence="3">Uncharacterized protein</fullName>
    </submittedName>
</protein>
<dbReference type="AlphaFoldDB" id="A0A2I1GY36"/>
<keyword evidence="2" id="KW-0812">Transmembrane</keyword>
<feature type="compositionally biased region" description="Basic and acidic residues" evidence="1">
    <location>
        <begin position="433"/>
        <end position="443"/>
    </location>
</feature>
<sequence length="587" mass="63630">MSDNNSTVNNNNSLTIDCGVRTYCYNSQVCFAAPEGPICGNVNSNITTYSWKLNSAVFPPIEYIGSTIGRKQRDPCEMFDYNLWSDENKSWLLTFFYQNWNLTNPIPPGSFVRPLDFIGSCSNVVISATDISLQQLYCDNNKCRKKINTNTQRATCVSSNQCLTQLCGLTTINQPADGNITVTNTTCINDGFIAYNQLKGGRSFNVIPGDDVNVKSGNNSDNIDDPKNSSGSMVVIIIILVILFASMAIYGYARKMFKKRDNNEDDTHYLRREIDPETGEIITISTAAGRLRRGTSILNRGASLNRSNSIRTLPPYSVVDEERPPSSSNGIVNSIAQFFFPPGELPPPYDSLEENVSNNNTVLDITLDEVREGVTIEGGNGNGNGNDNGNGGDGGNGNGNGNDSGNGNDNSNGNGNNSTNSTSSLPVRSTSPRIDDGESHPRELSMISEVIPEVTVDDSEADKVEEGKKVEEEKGETINTGLSEEDKKLEGKSETINTGLSEVKIEEGKSETINTGLSDVKIEEGKSEPINTGLSEVKIEEGGNETSNIVLSEDKTEEGGNEAKITVEDKVLLDKKMEEGGNETNTT</sequence>
<feature type="compositionally biased region" description="Low complexity" evidence="1">
    <location>
        <begin position="405"/>
        <end position="424"/>
    </location>
</feature>
<dbReference type="OrthoDB" id="2438462at2759"/>
<feature type="region of interest" description="Disordered" evidence="1">
    <location>
        <begin position="374"/>
        <end position="491"/>
    </location>
</feature>
<dbReference type="VEuPathDB" id="FungiDB:FUN_022267"/>
<gene>
    <name evidence="3" type="ORF">RhiirA4_546622</name>
</gene>
<proteinExistence type="predicted"/>
<evidence type="ECO:0000256" key="2">
    <source>
        <dbReference type="SAM" id="Phobius"/>
    </source>
</evidence>
<dbReference type="Proteomes" id="UP000234323">
    <property type="component" value="Unassembled WGS sequence"/>
</dbReference>
<keyword evidence="2" id="KW-0472">Membrane</keyword>
<evidence type="ECO:0000313" key="4">
    <source>
        <dbReference type="Proteomes" id="UP000234323"/>
    </source>
</evidence>
<keyword evidence="2" id="KW-1133">Transmembrane helix</keyword>
<comment type="caution">
    <text evidence="3">The sequence shown here is derived from an EMBL/GenBank/DDBJ whole genome shotgun (WGS) entry which is preliminary data.</text>
</comment>
<keyword evidence="4" id="KW-1185">Reference proteome</keyword>
<dbReference type="VEuPathDB" id="FungiDB:RhiirA1_422170"/>
<feature type="compositionally biased region" description="Basic and acidic residues" evidence="1">
    <location>
        <begin position="461"/>
        <end position="476"/>
    </location>
</feature>
<evidence type="ECO:0000313" key="3">
    <source>
        <dbReference type="EMBL" id="PKY51547.1"/>
    </source>
</evidence>
<feature type="transmembrane region" description="Helical" evidence="2">
    <location>
        <begin position="233"/>
        <end position="253"/>
    </location>
</feature>
<accession>A0A2I1GY36</accession>
<name>A0A2I1GY36_9GLOM</name>
<evidence type="ECO:0000256" key="1">
    <source>
        <dbReference type="SAM" id="MobiDB-lite"/>
    </source>
</evidence>
<organism evidence="3 4">
    <name type="scientific">Rhizophagus irregularis</name>
    <dbReference type="NCBI Taxonomy" id="588596"/>
    <lineage>
        <taxon>Eukaryota</taxon>
        <taxon>Fungi</taxon>
        <taxon>Fungi incertae sedis</taxon>
        <taxon>Mucoromycota</taxon>
        <taxon>Glomeromycotina</taxon>
        <taxon>Glomeromycetes</taxon>
        <taxon>Glomerales</taxon>
        <taxon>Glomeraceae</taxon>
        <taxon>Rhizophagus</taxon>
    </lineage>
</organism>
<reference evidence="3 4" key="1">
    <citation type="submission" date="2015-10" db="EMBL/GenBank/DDBJ databases">
        <title>Genome analyses suggest a sexual origin of heterokaryosis in a supposedly ancient asexual fungus.</title>
        <authorList>
            <person name="Ropars J."/>
            <person name="Sedzielewska K."/>
            <person name="Noel J."/>
            <person name="Charron P."/>
            <person name="Farinelli L."/>
            <person name="Marton T."/>
            <person name="Kruger M."/>
            <person name="Pelin A."/>
            <person name="Brachmann A."/>
            <person name="Corradi N."/>
        </authorList>
    </citation>
    <scope>NUCLEOTIDE SEQUENCE [LARGE SCALE GENOMIC DNA]</scope>
    <source>
        <strain evidence="3 4">A4</strain>
    </source>
</reference>
<feature type="compositionally biased region" description="Gly residues" evidence="1">
    <location>
        <begin position="376"/>
        <end position="404"/>
    </location>
</feature>